<evidence type="ECO:0000313" key="1">
    <source>
        <dbReference type="EMBL" id="KAJ8347209.1"/>
    </source>
</evidence>
<reference evidence="1" key="1">
    <citation type="journal article" date="2023" name="Science">
        <title>Genome structures resolve the early diversification of teleost fishes.</title>
        <authorList>
            <person name="Parey E."/>
            <person name="Louis A."/>
            <person name="Montfort J."/>
            <person name="Bouchez O."/>
            <person name="Roques C."/>
            <person name="Iampietro C."/>
            <person name="Lluch J."/>
            <person name="Castinel A."/>
            <person name="Donnadieu C."/>
            <person name="Desvignes T."/>
            <person name="Floi Bucao C."/>
            <person name="Jouanno E."/>
            <person name="Wen M."/>
            <person name="Mejri S."/>
            <person name="Dirks R."/>
            <person name="Jansen H."/>
            <person name="Henkel C."/>
            <person name="Chen W.J."/>
            <person name="Zahm M."/>
            <person name="Cabau C."/>
            <person name="Klopp C."/>
            <person name="Thompson A.W."/>
            <person name="Robinson-Rechavi M."/>
            <person name="Braasch I."/>
            <person name="Lecointre G."/>
            <person name="Bobe J."/>
            <person name="Postlethwait J.H."/>
            <person name="Berthelot C."/>
            <person name="Roest Crollius H."/>
            <person name="Guiguen Y."/>
        </authorList>
    </citation>
    <scope>NUCLEOTIDE SEQUENCE</scope>
    <source>
        <strain evidence="1">WJC10195</strain>
    </source>
</reference>
<proteinExistence type="predicted"/>
<dbReference type="Proteomes" id="UP001152622">
    <property type="component" value="Chromosome 11"/>
</dbReference>
<protein>
    <submittedName>
        <fullName evidence="1">Uncharacterized protein</fullName>
    </submittedName>
</protein>
<accession>A0A9Q1EY08</accession>
<keyword evidence="2" id="KW-1185">Reference proteome</keyword>
<comment type="caution">
    <text evidence="1">The sequence shown here is derived from an EMBL/GenBank/DDBJ whole genome shotgun (WGS) entry which is preliminary data.</text>
</comment>
<dbReference type="EMBL" id="JAINUF010000011">
    <property type="protein sequence ID" value="KAJ8347209.1"/>
    <property type="molecule type" value="Genomic_DNA"/>
</dbReference>
<gene>
    <name evidence="1" type="ORF">SKAU_G00286100</name>
</gene>
<organism evidence="1 2">
    <name type="scientific">Synaphobranchus kaupii</name>
    <name type="common">Kaup's arrowtooth eel</name>
    <dbReference type="NCBI Taxonomy" id="118154"/>
    <lineage>
        <taxon>Eukaryota</taxon>
        <taxon>Metazoa</taxon>
        <taxon>Chordata</taxon>
        <taxon>Craniata</taxon>
        <taxon>Vertebrata</taxon>
        <taxon>Euteleostomi</taxon>
        <taxon>Actinopterygii</taxon>
        <taxon>Neopterygii</taxon>
        <taxon>Teleostei</taxon>
        <taxon>Anguilliformes</taxon>
        <taxon>Synaphobranchidae</taxon>
        <taxon>Synaphobranchus</taxon>
    </lineage>
</organism>
<sequence>MVPIMIETLQRIKDAGETELPGSFLSHLHQDLDAPLGLAFSMRKKRIEEDGVLRTCHRWSSGQDSQLHWRMDQNYSHHLQTLARGFLPGKETTVIHEWQSFKEHFCRGA</sequence>
<name>A0A9Q1EY08_SYNKA</name>
<evidence type="ECO:0000313" key="2">
    <source>
        <dbReference type="Proteomes" id="UP001152622"/>
    </source>
</evidence>
<dbReference type="AlphaFoldDB" id="A0A9Q1EY08"/>